<name>A0A392V3L9_9FABA</name>
<sequence>MGADGSSQTAFTRPGLRQAQPPVQLGAPGWKIGHF</sequence>
<comment type="caution">
    <text evidence="2">The sequence shown here is derived from an EMBL/GenBank/DDBJ whole genome shotgun (WGS) entry which is preliminary data.</text>
</comment>
<organism evidence="2 3">
    <name type="scientific">Trifolium medium</name>
    <dbReference type="NCBI Taxonomy" id="97028"/>
    <lineage>
        <taxon>Eukaryota</taxon>
        <taxon>Viridiplantae</taxon>
        <taxon>Streptophyta</taxon>
        <taxon>Embryophyta</taxon>
        <taxon>Tracheophyta</taxon>
        <taxon>Spermatophyta</taxon>
        <taxon>Magnoliopsida</taxon>
        <taxon>eudicotyledons</taxon>
        <taxon>Gunneridae</taxon>
        <taxon>Pentapetalae</taxon>
        <taxon>rosids</taxon>
        <taxon>fabids</taxon>
        <taxon>Fabales</taxon>
        <taxon>Fabaceae</taxon>
        <taxon>Papilionoideae</taxon>
        <taxon>50 kb inversion clade</taxon>
        <taxon>NPAAA clade</taxon>
        <taxon>Hologalegina</taxon>
        <taxon>IRL clade</taxon>
        <taxon>Trifolieae</taxon>
        <taxon>Trifolium</taxon>
    </lineage>
</organism>
<proteinExistence type="predicted"/>
<dbReference type="Proteomes" id="UP000265520">
    <property type="component" value="Unassembled WGS sequence"/>
</dbReference>
<keyword evidence="3" id="KW-1185">Reference proteome</keyword>
<evidence type="ECO:0000313" key="3">
    <source>
        <dbReference type="Proteomes" id="UP000265520"/>
    </source>
</evidence>
<evidence type="ECO:0000313" key="2">
    <source>
        <dbReference type="EMBL" id="MCI81651.1"/>
    </source>
</evidence>
<reference evidence="2 3" key="1">
    <citation type="journal article" date="2018" name="Front. Plant Sci.">
        <title>Red Clover (Trifolium pratense) and Zigzag Clover (T. medium) - A Picture of Genomic Similarities and Differences.</title>
        <authorList>
            <person name="Dluhosova J."/>
            <person name="Istvanek J."/>
            <person name="Nedelnik J."/>
            <person name="Repkova J."/>
        </authorList>
    </citation>
    <scope>NUCLEOTIDE SEQUENCE [LARGE SCALE GENOMIC DNA]</scope>
    <source>
        <strain evidence="3">cv. 10/8</strain>
        <tissue evidence="2">Leaf</tissue>
    </source>
</reference>
<dbReference type="AlphaFoldDB" id="A0A392V3L9"/>
<evidence type="ECO:0000256" key="1">
    <source>
        <dbReference type="SAM" id="MobiDB-lite"/>
    </source>
</evidence>
<feature type="compositionally biased region" description="Polar residues" evidence="1">
    <location>
        <begin position="1"/>
        <end position="11"/>
    </location>
</feature>
<accession>A0A392V3L9</accession>
<feature type="region of interest" description="Disordered" evidence="1">
    <location>
        <begin position="1"/>
        <end position="35"/>
    </location>
</feature>
<dbReference type="EMBL" id="LXQA011024186">
    <property type="protein sequence ID" value="MCI81651.1"/>
    <property type="molecule type" value="Genomic_DNA"/>
</dbReference>
<protein>
    <submittedName>
        <fullName evidence="2">Uncharacterized protein</fullName>
    </submittedName>
</protein>